<evidence type="ECO:0008006" key="3">
    <source>
        <dbReference type="Google" id="ProtNLM"/>
    </source>
</evidence>
<evidence type="ECO:0000313" key="1">
    <source>
        <dbReference type="EMBL" id="PWK94138.1"/>
    </source>
</evidence>
<dbReference type="Proteomes" id="UP000245523">
    <property type="component" value="Unassembled WGS sequence"/>
</dbReference>
<gene>
    <name evidence="1" type="ORF">B0H50_12319</name>
</gene>
<keyword evidence="2" id="KW-1185">Reference proteome</keyword>
<accession>A0ABX5LKH8</accession>
<evidence type="ECO:0000313" key="2">
    <source>
        <dbReference type="Proteomes" id="UP000245523"/>
    </source>
</evidence>
<dbReference type="RefSeq" id="WP_106199414.1">
    <property type="nucleotide sequence ID" value="NZ_JAXEIU010000037.1"/>
</dbReference>
<dbReference type="EMBL" id="QGHD01000023">
    <property type="protein sequence ID" value="PWK94138.1"/>
    <property type="molecule type" value="Genomic_DNA"/>
</dbReference>
<dbReference type="PROSITE" id="PS51257">
    <property type="entry name" value="PROKAR_LIPOPROTEIN"/>
    <property type="match status" value="1"/>
</dbReference>
<organism evidence="1 2">
    <name type="scientific">Hallerella porci</name>
    <dbReference type="NCBI Taxonomy" id="1945871"/>
    <lineage>
        <taxon>Bacteria</taxon>
        <taxon>Pseudomonadati</taxon>
        <taxon>Fibrobacterota</taxon>
        <taxon>Fibrobacteria</taxon>
        <taxon>Fibrobacterales</taxon>
        <taxon>Fibrobacteraceae</taxon>
        <taxon>Hallerella</taxon>
    </lineage>
</organism>
<protein>
    <recommendedName>
        <fullName evidence="3">Lipoprotein</fullName>
    </recommendedName>
</protein>
<proteinExistence type="predicted"/>
<name>A0ABX5LKH8_9BACT</name>
<reference evidence="1 2" key="1">
    <citation type="submission" date="2018-05" db="EMBL/GenBank/DDBJ databases">
        <title>Animal gut microbial communities from fecal samples from Wisconsin, USA.</title>
        <authorList>
            <person name="Neumann A."/>
        </authorList>
    </citation>
    <scope>NUCLEOTIDE SEQUENCE [LARGE SCALE GENOMIC DNA]</scope>
    <source>
        <strain evidence="1 2">UWS4</strain>
    </source>
</reference>
<comment type="caution">
    <text evidence="1">The sequence shown here is derived from an EMBL/GenBank/DDBJ whole genome shotgun (WGS) entry which is preliminary data.</text>
</comment>
<sequence>MQIFQRILFIVSCMLLFACLETPDSPAKIGNLFRLSVCLEKDSSCTIPLQVSPGDSFTVYAKTSPAEFENLLQFSWIKNEKVLHRGKFFATDTSQVPDSLIAIDDEGNRLSFSLDFTLDSPPKLSQKIIPENGDTLAGNSATAFFFSYSATDADKKDSLFYTLEWDSTFFYAGNLTQIYQSGFAPGNHTFRVYVQDRYGLRDSSEIIHFFVVEEL</sequence>